<dbReference type="RefSeq" id="WP_211099109.1">
    <property type="nucleotide sequence ID" value="NZ_FXAK01000002.1"/>
</dbReference>
<feature type="domain" description="SSD" evidence="8">
    <location>
        <begin position="273"/>
        <end position="391"/>
    </location>
</feature>
<evidence type="ECO:0000259" key="8">
    <source>
        <dbReference type="PROSITE" id="PS50156"/>
    </source>
</evidence>
<feature type="transmembrane region" description="Helical" evidence="7">
    <location>
        <begin position="758"/>
        <end position="781"/>
    </location>
</feature>
<dbReference type="InterPro" id="IPR004869">
    <property type="entry name" value="MMPL_dom"/>
</dbReference>
<evidence type="ECO:0000256" key="1">
    <source>
        <dbReference type="ARBA" id="ARBA00004651"/>
    </source>
</evidence>
<dbReference type="Proteomes" id="UP000192936">
    <property type="component" value="Unassembled WGS sequence"/>
</dbReference>
<feature type="compositionally biased region" description="Low complexity" evidence="6">
    <location>
        <begin position="797"/>
        <end position="810"/>
    </location>
</feature>
<keyword evidence="3 7" id="KW-0812">Transmembrane</keyword>
<dbReference type="EMBL" id="FXAK01000002">
    <property type="protein sequence ID" value="SMF35706.1"/>
    <property type="molecule type" value="Genomic_DNA"/>
</dbReference>
<evidence type="ECO:0000256" key="7">
    <source>
        <dbReference type="SAM" id="Phobius"/>
    </source>
</evidence>
<keyword evidence="5 7" id="KW-0472">Membrane</keyword>
<organism evidence="9 10">
    <name type="scientific">Azospirillum oryzae</name>
    <dbReference type="NCBI Taxonomy" id="286727"/>
    <lineage>
        <taxon>Bacteria</taxon>
        <taxon>Pseudomonadati</taxon>
        <taxon>Pseudomonadota</taxon>
        <taxon>Alphaproteobacteria</taxon>
        <taxon>Rhodospirillales</taxon>
        <taxon>Azospirillaceae</taxon>
        <taxon>Azospirillum</taxon>
    </lineage>
</organism>
<dbReference type="Pfam" id="PF03176">
    <property type="entry name" value="MMPL"/>
    <property type="match status" value="2"/>
</dbReference>
<evidence type="ECO:0000313" key="10">
    <source>
        <dbReference type="Proteomes" id="UP000192936"/>
    </source>
</evidence>
<keyword evidence="4 7" id="KW-1133">Transmembrane helix</keyword>
<feature type="transmembrane region" description="Helical" evidence="7">
    <location>
        <begin position="293"/>
        <end position="310"/>
    </location>
</feature>
<dbReference type="GO" id="GO:0005886">
    <property type="term" value="C:plasma membrane"/>
    <property type="evidence" value="ECO:0007669"/>
    <property type="project" value="UniProtKB-SubCell"/>
</dbReference>
<dbReference type="InterPro" id="IPR000731">
    <property type="entry name" value="SSD"/>
</dbReference>
<sequence length="822" mass="88548">MAPMPVIGDPAQFDRRSGNLVERAVFNNRALFVALCALVTALFAWQAYGLRLNASYEKVIPTAHPYIGNYQTYRADLPNLGNTVRIVVENTRGDIFDPAYLKDLQRINDTVYLMPGVDRSWMKSLWMPIVRWREVTETGINGGPVMPADYSGSPESIAKLRQNLARAGVMGSLVANDLKSTMIVVPLLGDDPKTGEQLDYRAFSRALEDKVRALQNDGTRVHIVGFAKLIGDLIDGVAEVMGYFAVSVAIAAVIIFLYNRCIRSTVVVLACSMVAVVWQLGAITALGYSLNPYSVLVPFLVFAIGVSHGAQKMNGIMQDVGRGTHRYVAARFTFRRLFLAGFTALLADVVGFAVLLVIDIPVIKELALMASLGVGMLIMTNLLLLPVILSYSGVGAAAAQRSLREDSKVDESSGKGFWEWLVRFTDRRWAAGTLAAALALTVAGYAVSLNLKIGDLDPGAPELRANSRYNKDNAYITSHYNLSSDQLAVIVVTPVEGCRMFPTLVDIGRLERKLAQLPGVQRVESLAGTTAMITSALFEAGGKWTTISRDQTITDNAMSAAIAVDPSAVNANCSVTPVVAYLSDHKAETLERAIKAVEDFAATHNRDGVSFLPVAGSAGIEAVTNIVVHDANRIMLLYVYAAVLVLCFVTFRSWRAVVVAVVPLVMTSVLCEALMVVLGIGVKVATLPVVALGVGIGVDYALYLLSVQIALQRAGLPLAEAYRRALRFTGRVVGLIGVTLAAGVGVWALSPIKFQADMGILLTFMFLWNMVGALVLIPALSHFLMRGKKERDETARRAAAAKTTKTEGAAVLRSDEASAGAD</sequence>
<evidence type="ECO:0000256" key="2">
    <source>
        <dbReference type="ARBA" id="ARBA00022475"/>
    </source>
</evidence>
<feature type="transmembrane region" description="Helical" evidence="7">
    <location>
        <begin position="658"/>
        <end position="681"/>
    </location>
</feature>
<dbReference type="AlphaFoldDB" id="A0A1X7EKX8"/>
<feature type="transmembrane region" description="Helical" evidence="7">
    <location>
        <begin position="429"/>
        <end position="447"/>
    </location>
</feature>
<evidence type="ECO:0000256" key="4">
    <source>
        <dbReference type="ARBA" id="ARBA00022989"/>
    </source>
</evidence>
<dbReference type="PANTHER" id="PTHR33406">
    <property type="entry name" value="MEMBRANE PROTEIN MJ1562-RELATED"/>
    <property type="match status" value="1"/>
</dbReference>
<evidence type="ECO:0000256" key="3">
    <source>
        <dbReference type="ARBA" id="ARBA00022692"/>
    </source>
</evidence>
<feature type="transmembrane region" description="Helical" evidence="7">
    <location>
        <begin position="370"/>
        <end position="394"/>
    </location>
</feature>
<feature type="transmembrane region" description="Helical" evidence="7">
    <location>
        <begin position="732"/>
        <end position="752"/>
    </location>
</feature>
<dbReference type="STRING" id="286727.SAMN02982917_1827"/>
<protein>
    <recommendedName>
        <fullName evidence="8">SSD domain-containing protein</fullName>
    </recommendedName>
</protein>
<proteinExistence type="predicted"/>
<feature type="transmembrane region" description="Helical" evidence="7">
    <location>
        <begin position="634"/>
        <end position="651"/>
    </location>
</feature>
<evidence type="ECO:0000256" key="5">
    <source>
        <dbReference type="ARBA" id="ARBA00023136"/>
    </source>
</evidence>
<keyword evidence="2" id="KW-1003">Cell membrane</keyword>
<comment type="subcellular location">
    <subcellularLocation>
        <location evidence="1">Cell membrane</location>
        <topology evidence="1">Multi-pass membrane protein</topology>
    </subcellularLocation>
</comment>
<dbReference type="InterPro" id="IPR050545">
    <property type="entry name" value="Mycobact_MmpL"/>
</dbReference>
<accession>A0A1X7EKX8</accession>
<feature type="transmembrane region" description="Helical" evidence="7">
    <location>
        <begin position="266"/>
        <end position="287"/>
    </location>
</feature>
<reference evidence="9 10" key="1">
    <citation type="submission" date="2017-04" db="EMBL/GenBank/DDBJ databases">
        <authorList>
            <person name="Afonso C.L."/>
            <person name="Miller P.J."/>
            <person name="Scott M.A."/>
            <person name="Spackman E."/>
            <person name="Goraichik I."/>
            <person name="Dimitrov K.M."/>
            <person name="Suarez D.L."/>
            <person name="Swayne D.E."/>
        </authorList>
    </citation>
    <scope>NUCLEOTIDE SEQUENCE [LARGE SCALE GENOMIC DNA]</scope>
    <source>
        <strain evidence="9 10">A2P</strain>
    </source>
</reference>
<feature type="transmembrane region" description="Helical" evidence="7">
    <location>
        <begin position="30"/>
        <end position="48"/>
    </location>
</feature>
<dbReference type="PANTHER" id="PTHR33406:SF10">
    <property type="entry name" value="SSD DOMAIN-CONTAINING PROTEIN"/>
    <property type="match status" value="1"/>
</dbReference>
<feature type="region of interest" description="Disordered" evidence="6">
    <location>
        <begin position="795"/>
        <end position="822"/>
    </location>
</feature>
<feature type="transmembrane region" description="Helical" evidence="7">
    <location>
        <begin position="240"/>
        <end position="259"/>
    </location>
</feature>
<dbReference type="PROSITE" id="PS50156">
    <property type="entry name" value="SSD"/>
    <property type="match status" value="1"/>
</dbReference>
<name>A0A1X7EKX8_9PROT</name>
<feature type="transmembrane region" description="Helical" evidence="7">
    <location>
        <begin position="337"/>
        <end position="358"/>
    </location>
</feature>
<gene>
    <name evidence="9" type="ORF">SAMN02982917_1827</name>
</gene>
<dbReference type="Gene3D" id="1.20.1640.10">
    <property type="entry name" value="Multidrug efflux transporter AcrB transmembrane domain"/>
    <property type="match status" value="2"/>
</dbReference>
<feature type="transmembrane region" description="Helical" evidence="7">
    <location>
        <begin position="687"/>
        <end position="711"/>
    </location>
</feature>
<evidence type="ECO:0000256" key="6">
    <source>
        <dbReference type="SAM" id="MobiDB-lite"/>
    </source>
</evidence>
<dbReference type="SUPFAM" id="SSF82866">
    <property type="entry name" value="Multidrug efflux transporter AcrB transmembrane domain"/>
    <property type="match status" value="2"/>
</dbReference>
<evidence type="ECO:0000313" key="9">
    <source>
        <dbReference type="EMBL" id="SMF35706.1"/>
    </source>
</evidence>